<sequence>MPSRRSSQRTSHSAKANTSLSTRRLTTESRLRNAPDVRRNGQRAKIIQSGIVNGSGRFLALSRRSQSDHGIQAASLALNRTNTNNRAVTRTSSMSMRNSDTRLTRRRCFTTLRKKSSSRRIPSTHLTRLSLRQSPTPISPIGRRNSSLSLNCREKLPSVSRAKRCRVSKSTGREAERLAGSLPADHVMSRSAQATPAAKVTSITTASGKPRIVANISSTVHQALKHGSQRSRSLLFSANSSTKRPKQQSSRSSISGFPSLSQPRAWKKHQVLTSASFPKAQNPHQMSYFRSSSQPEEQELSTNNPLEPCLMSDIPSARDSANSVTKVLSTACSSNPKIDQTFSDICEQVGEPTMSQFTSYQDSYPYNQLPNVAQSGTPAVLTSVESQAQAGITEVSDVDTDLFHSSDINYNNNFKSDALTSFLSLALGSSDSENTDEDQEEEEIDAAFAS</sequence>
<comment type="caution">
    <text evidence="2">The sequence shown here is derived from an EMBL/GenBank/DDBJ whole genome shotgun (WGS) entry which is preliminary data.</text>
</comment>
<dbReference type="Proteomes" id="UP000784294">
    <property type="component" value="Unassembled WGS sequence"/>
</dbReference>
<keyword evidence="3" id="KW-1185">Reference proteome</keyword>
<evidence type="ECO:0000313" key="2">
    <source>
        <dbReference type="EMBL" id="VEL13960.1"/>
    </source>
</evidence>
<protein>
    <submittedName>
        <fullName evidence="2">Uncharacterized protein</fullName>
    </submittedName>
</protein>
<feature type="region of interest" description="Disordered" evidence="1">
    <location>
        <begin position="428"/>
        <end position="450"/>
    </location>
</feature>
<name>A0A3S5FCP9_9PLAT</name>
<feature type="region of interest" description="Disordered" evidence="1">
    <location>
        <begin position="1"/>
        <end position="41"/>
    </location>
</feature>
<dbReference type="EMBL" id="CAAALY010019532">
    <property type="protein sequence ID" value="VEL13960.1"/>
    <property type="molecule type" value="Genomic_DNA"/>
</dbReference>
<reference evidence="2" key="1">
    <citation type="submission" date="2018-11" db="EMBL/GenBank/DDBJ databases">
        <authorList>
            <consortium name="Pathogen Informatics"/>
        </authorList>
    </citation>
    <scope>NUCLEOTIDE SEQUENCE</scope>
</reference>
<feature type="region of interest" description="Disordered" evidence="1">
    <location>
        <begin position="237"/>
        <end position="262"/>
    </location>
</feature>
<feature type="compositionally biased region" description="Polar residues" evidence="1">
    <location>
        <begin position="1"/>
        <end position="17"/>
    </location>
</feature>
<feature type="compositionally biased region" description="Acidic residues" evidence="1">
    <location>
        <begin position="433"/>
        <end position="450"/>
    </location>
</feature>
<evidence type="ECO:0000313" key="3">
    <source>
        <dbReference type="Proteomes" id="UP000784294"/>
    </source>
</evidence>
<feature type="compositionally biased region" description="Polar residues" evidence="1">
    <location>
        <begin position="282"/>
        <end position="305"/>
    </location>
</feature>
<feature type="compositionally biased region" description="Basic and acidic residues" evidence="1">
    <location>
        <begin position="25"/>
        <end position="39"/>
    </location>
</feature>
<gene>
    <name evidence="2" type="ORF">PXEA_LOCUS7400</name>
</gene>
<accession>A0A3S5FCP9</accession>
<dbReference type="AlphaFoldDB" id="A0A3S5FCP9"/>
<organism evidence="2 3">
    <name type="scientific">Protopolystoma xenopodis</name>
    <dbReference type="NCBI Taxonomy" id="117903"/>
    <lineage>
        <taxon>Eukaryota</taxon>
        <taxon>Metazoa</taxon>
        <taxon>Spiralia</taxon>
        <taxon>Lophotrochozoa</taxon>
        <taxon>Platyhelminthes</taxon>
        <taxon>Monogenea</taxon>
        <taxon>Polyopisthocotylea</taxon>
        <taxon>Polystomatidea</taxon>
        <taxon>Polystomatidae</taxon>
        <taxon>Protopolystoma</taxon>
    </lineage>
</organism>
<evidence type="ECO:0000256" key="1">
    <source>
        <dbReference type="SAM" id="MobiDB-lite"/>
    </source>
</evidence>
<feature type="region of interest" description="Disordered" evidence="1">
    <location>
        <begin position="276"/>
        <end position="317"/>
    </location>
</feature>
<proteinExistence type="predicted"/>